<dbReference type="EMBL" id="BK014979">
    <property type="protein sequence ID" value="DAD85267.1"/>
    <property type="molecule type" value="Genomic_DNA"/>
</dbReference>
<accession>A0A8S5MTJ8</accession>
<sequence>MATINYVTKDGALLDQKINAGLFTSVLGTPQVDLVAGGKSFTIRTISTTGLKNHTRGKGFNSGEVSDTKTVYTMTQDRDVEFYIDRQDVDETNNELAMANISNTFINEHVQPEIDAYRFATLYKNAEADKKSEVAITVDNAYTELKKAISKVRKYGPQNVTAFVSSAFMDCLERSKEFSRNITNQNVGTTALESRITSIDGTQIVEVWDDARFKTEFDFTDGFKPTASASDLNFVVVARPATIPIVKENAVFLFAPGEHSQGDGFLYQNRLYHDLFIKPAKKDAIVASTAPKN</sequence>
<name>A0A8S5MTJ8_9CAUD</name>
<reference evidence="1" key="1">
    <citation type="journal article" date="2021" name="Proc. Natl. Acad. Sci. U.S.A.">
        <title>A Catalog of Tens of Thousands of Viruses from Human Metagenomes Reveals Hidden Associations with Chronic Diseases.</title>
        <authorList>
            <person name="Tisza M.J."/>
            <person name="Buck C.B."/>
        </authorList>
    </citation>
    <scope>NUCLEOTIDE SEQUENCE</scope>
    <source>
        <strain evidence="1">Ctk251</strain>
    </source>
</reference>
<evidence type="ECO:0000313" key="1">
    <source>
        <dbReference type="EMBL" id="DAD85267.1"/>
    </source>
</evidence>
<protein>
    <submittedName>
        <fullName evidence="1">Major capsid protein</fullName>
    </submittedName>
</protein>
<organism evidence="1">
    <name type="scientific">Myoviridae sp. ctk251</name>
    <dbReference type="NCBI Taxonomy" id="2826689"/>
    <lineage>
        <taxon>Viruses</taxon>
        <taxon>Duplodnaviria</taxon>
        <taxon>Heunggongvirae</taxon>
        <taxon>Uroviricota</taxon>
        <taxon>Caudoviricetes</taxon>
    </lineage>
</organism>
<proteinExistence type="predicted"/>